<evidence type="ECO:0000313" key="3">
    <source>
        <dbReference type="Proteomes" id="UP001212821"/>
    </source>
</evidence>
<protein>
    <submittedName>
        <fullName evidence="2">WXG100 family type VII secretion target</fullName>
    </submittedName>
</protein>
<keyword evidence="3" id="KW-1185">Reference proteome</keyword>
<gene>
    <name evidence="2" type="ORF">O1G21_19200</name>
</gene>
<name>A0ABY7Q4W3_9ACTN</name>
<evidence type="ECO:0000313" key="2">
    <source>
        <dbReference type="EMBL" id="WBP87763.1"/>
    </source>
</evidence>
<proteinExistence type="predicted"/>
<reference evidence="3" key="1">
    <citation type="submission" date="2022-12" db="EMBL/GenBank/DDBJ databases">
        <authorList>
            <person name="Mo P."/>
        </authorList>
    </citation>
    <scope>NUCLEOTIDE SEQUENCE [LARGE SCALE GENOMIC DNA]</scope>
    <source>
        <strain evidence="3">HUAS 3-15</strain>
    </source>
</reference>
<dbReference type="RefSeq" id="WP_270145485.1">
    <property type="nucleotide sequence ID" value="NZ_CP115450.1"/>
</dbReference>
<dbReference type="Gene3D" id="1.10.287.1060">
    <property type="entry name" value="ESAT-6-like"/>
    <property type="match status" value="1"/>
</dbReference>
<dbReference type="SUPFAM" id="SSF140453">
    <property type="entry name" value="EsxAB dimer-like"/>
    <property type="match status" value="1"/>
</dbReference>
<sequence length="236" mass="24870">MAIELPHDVVTLLNFIGIKWPTVNEDKVRDFAHHVRQFAKDVEATHGHSSATVKQVGESYEGESYEALAKKWAAASNDHFDEIVQACHTVATALDVAADTIVAAKVATIAELTVLAAAFIADQAAAVATFGLAEVAVVAIEETAKRLVNALVQQLEQHIIAEVIEAAISPLIDTVSEAVTGLVFEAAAAGANSAGSGYKIDPAALEAHARTMHEHAQAVATHAETFRTKVAGVSFE</sequence>
<dbReference type="Pfam" id="PF25547">
    <property type="entry name" value="WXG100_2"/>
    <property type="match status" value="1"/>
</dbReference>
<dbReference type="Proteomes" id="UP001212821">
    <property type="component" value="Chromosome"/>
</dbReference>
<dbReference type="InterPro" id="IPR057746">
    <property type="entry name" value="CpnT-like_N"/>
</dbReference>
<organism evidence="2 3">
    <name type="scientific">Kitasatospora cathayae</name>
    <dbReference type="NCBI Taxonomy" id="3004092"/>
    <lineage>
        <taxon>Bacteria</taxon>
        <taxon>Bacillati</taxon>
        <taxon>Actinomycetota</taxon>
        <taxon>Actinomycetes</taxon>
        <taxon>Kitasatosporales</taxon>
        <taxon>Streptomycetaceae</taxon>
        <taxon>Kitasatospora</taxon>
    </lineage>
</organism>
<accession>A0ABY7Q4W3</accession>
<evidence type="ECO:0000259" key="1">
    <source>
        <dbReference type="Pfam" id="PF25547"/>
    </source>
</evidence>
<feature type="domain" description="Outer membrane channel protein CpnT-like N-terminal" evidence="1">
    <location>
        <begin position="18"/>
        <end position="146"/>
    </location>
</feature>
<dbReference type="InterPro" id="IPR036689">
    <property type="entry name" value="ESAT-6-like_sf"/>
</dbReference>
<dbReference type="EMBL" id="CP115450">
    <property type="protein sequence ID" value="WBP87763.1"/>
    <property type="molecule type" value="Genomic_DNA"/>
</dbReference>